<gene>
    <name evidence="1" type="ORF">SMAX5B_015812</name>
</gene>
<keyword evidence="2" id="KW-1185">Reference proteome</keyword>
<organism evidence="1 2">
    <name type="scientific">Scophthalmus maximus</name>
    <name type="common">Turbot</name>
    <name type="synonym">Psetta maxima</name>
    <dbReference type="NCBI Taxonomy" id="52904"/>
    <lineage>
        <taxon>Eukaryota</taxon>
        <taxon>Metazoa</taxon>
        <taxon>Chordata</taxon>
        <taxon>Craniata</taxon>
        <taxon>Vertebrata</taxon>
        <taxon>Euteleostomi</taxon>
        <taxon>Actinopterygii</taxon>
        <taxon>Neopterygii</taxon>
        <taxon>Teleostei</taxon>
        <taxon>Neoteleostei</taxon>
        <taxon>Acanthomorphata</taxon>
        <taxon>Carangaria</taxon>
        <taxon>Pleuronectiformes</taxon>
        <taxon>Pleuronectoidei</taxon>
        <taxon>Scophthalmidae</taxon>
        <taxon>Scophthalmus</taxon>
    </lineage>
</organism>
<protein>
    <submittedName>
        <fullName evidence="1">Uncharacterized protein</fullName>
    </submittedName>
</protein>
<name>A0A2U9CZ55_SCOMX</name>
<accession>A0A2U9CZ55</accession>
<dbReference type="Proteomes" id="UP000246464">
    <property type="component" value="Chromosome 22"/>
</dbReference>
<reference evidence="1 2" key="1">
    <citation type="submission" date="2017-12" db="EMBL/GenBank/DDBJ databases">
        <title>Integrating genomic resources of turbot (Scophthalmus maximus) in depth evaluation of genetic and physical mapping variation across individuals.</title>
        <authorList>
            <person name="Martinez P."/>
        </authorList>
    </citation>
    <scope>NUCLEOTIDE SEQUENCE [LARGE SCALE GENOMIC DNA]</scope>
</reference>
<evidence type="ECO:0000313" key="2">
    <source>
        <dbReference type="Proteomes" id="UP000246464"/>
    </source>
</evidence>
<proteinExistence type="predicted"/>
<dbReference type="AlphaFoldDB" id="A0A2U9CZ55"/>
<evidence type="ECO:0000313" key="1">
    <source>
        <dbReference type="EMBL" id="AWP21403.1"/>
    </source>
</evidence>
<sequence>MSSFFCSPQGCGTRTLRDLKRPVHIEAAIVQRYFSPRIAQIGAGPIGCEEGST</sequence>
<dbReference type="EMBL" id="CP026264">
    <property type="protein sequence ID" value="AWP21403.1"/>
    <property type="molecule type" value="Genomic_DNA"/>
</dbReference>